<evidence type="ECO:0000256" key="6">
    <source>
        <dbReference type="ARBA" id="ARBA00023187"/>
    </source>
</evidence>
<gene>
    <name evidence="9" type="ORF">GNI_082770</name>
</gene>
<dbReference type="SUPFAM" id="SSF48452">
    <property type="entry name" value="TPR-like"/>
    <property type="match status" value="3"/>
</dbReference>
<keyword evidence="10" id="KW-1185">Reference proteome</keyword>
<evidence type="ECO:0000256" key="3">
    <source>
        <dbReference type="ARBA" id="ARBA00022664"/>
    </source>
</evidence>
<dbReference type="Pfam" id="PF23240">
    <property type="entry name" value="HAT_PRP39_N"/>
    <property type="match status" value="1"/>
</dbReference>
<dbReference type="GO" id="GO:0000245">
    <property type="term" value="P:spliceosomal complex assembly"/>
    <property type="evidence" value="ECO:0007669"/>
    <property type="project" value="TreeGrafter"/>
</dbReference>
<evidence type="ECO:0000256" key="4">
    <source>
        <dbReference type="ARBA" id="ARBA00022728"/>
    </source>
</evidence>
<dbReference type="OMA" id="HIKVWIS"/>
<dbReference type="GeneID" id="22912993"/>
<name>A0A023B669_GRENI</name>
<evidence type="ECO:0000256" key="7">
    <source>
        <dbReference type="ARBA" id="ARBA00023242"/>
    </source>
</evidence>
<accession>A0A023B669</accession>
<keyword evidence="6" id="KW-0508">mRNA splicing</keyword>
<sequence length="670" mass="79114">MAVPNDKLEAADKSAAQIQITAEQLLREAASLSKYDEPITNEEALLTNEAEIHEYKVKKRKDFEERVLSKPHAGRFWIEYGQWEAQGLDFRRARSVFERGLKANYQNVEIWNKYIDTELKYEFVNSARNLFDRVTKYLPRIDHFWLRYALFEETVGNYQGARSVFERWMQWSPSIKAWMSYVKFEERTGELQNAREVLRRMTELHRTQEAYMKAAKWEESVRNVDGTRYWYEKAVGTVQATPLTESFFIKWARFEELQGDYGKTTAIYRKGLEVLGAGSILHGGFVNFQKRQGEVEDVEDLVLTWRKKQYEAQLEKASGYDYDLWYMLINLEQQLYPKDPERVRRLYEGVLAKKPKSDQKKDWKRYFYVLLNWAIFEEVTAKDVNRARSVYQCLADNVIPHKKFSFAKLWYLWAQFELRICVDDVTPARLVFGRAIGQYPNHKIFKRYIEMELKLGEIDRCRLVAARYVEHQPQNPRSWLALIDIELLVKDYQRANRIFEIALTHKGIQNREELWKHYISVESNLGNIQKARNLYERLFVESEHWKVLQALVEFEWKTAHDTERARQACRRAINLCKENSLDAERAAMINTWLNLEKALGSPATVKMVEEQIPRKVKKRRSVVAEDGLKYTEEYTAYIFQDEPASSSSLAIFKAAQKWRKQKEAAEAAAG</sequence>
<dbReference type="GO" id="GO:0071011">
    <property type="term" value="C:precatalytic spliceosome"/>
    <property type="evidence" value="ECO:0007669"/>
    <property type="project" value="TreeGrafter"/>
</dbReference>
<dbReference type="GO" id="GO:0071007">
    <property type="term" value="C:U2-type catalytic step 2 spliceosome"/>
    <property type="evidence" value="ECO:0007669"/>
    <property type="project" value="TreeGrafter"/>
</dbReference>
<keyword evidence="4" id="KW-0747">Spliceosome</keyword>
<proteinExistence type="inferred from homology"/>
<dbReference type="Proteomes" id="UP000019763">
    <property type="component" value="Unassembled WGS sequence"/>
</dbReference>
<dbReference type="VEuPathDB" id="CryptoDB:GNI_082770"/>
<dbReference type="RefSeq" id="XP_011134071.1">
    <property type="nucleotide sequence ID" value="XM_011135769.1"/>
</dbReference>
<evidence type="ECO:0000256" key="2">
    <source>
        <dbReference type="ARBA" id="ARBA00008644"/>
    </source>
</evidence>
<dbReference type="AlphaFoldDB" id="A0A023B669"/>
<evidence type="ECO:0000259" key="8">
    <source>
        <dbReference type="Pfam" id="PF23233"/>
    </source>
</evidence>
<feature type="domain" description="Pre-mRNA-splicing factor Syf1-like N-terminal HAT-repeats" evidence="8">
    <location>
        <begin position="62"/>
        <end position="205"/>
    </location>
</feature>
<dbReference type="Pfam" id="PF23233">
    <property type="entry name" value="HAT_Syf1_CNRKL1_N"/>
    <property type="match status" value="1"/>
</dbReference>
<dbReference type="PANTHER" id="PTHR11246">
    <property type="entry name" value="PRE-MRNA SPLICING FACTOR"/>
    <property type="match status" value="1"/>
</dbReference>
<dbReference type="eggNOG" id="KOG1915">
    <property type="taxonomic scope" value="Eukaryota"/>
</dbReference>
<evidence type="ECO:0000256" key="5">
    <source>
        <dbReference type="ARBA" id="ARBA00022737"/>
    </source>
</evidence>
<dbReference type="SMART" id="SM00386">
    <property type="entry name" value="HAT"/>
    <property type="match status" value="13"/>
</dbReference>
<comment type="subcellular location">
    <subcellularLocation>
        <location evidence="1">Nucleus</location>
    </subcellularLocation>
</comment>
<evidence type="ECO:0000313" key="9">
    <source>
        <dbReference type="EMBL" id="EZG65629.1"/>
    </source>
</evidence>
<keyword evidence="7" id="KW-0539">Nucleus</keyword>
<dbReference type="EMBL" id="AFNH02000620">
    <property type="protein sequence ID" value="EZG65629.1"/>
    <property type="molecule type" value="Genomic_DNA"/>
</dbReference>
<evidence type="ECO:0000256" key="1">
    <source>
        <dbReference type="ARBA" id="ARBA00004123"/>
    </source>
</evidence>
<dbReference type="InterPro" id="IPR055433">
    <property type="entry name" value="HAT_Syf1-like_N"/>
</dbReference>
<dbReference type="Gene3D" id="1.25.40.10">
    <property type="entry name" value="Tetratricopeptide repeat domain"/>
    <property type="match status" value="3"/>
</dbReference>
<dbReference type="GO" id="GO:0071014">
    <property type="term" value="C:post-mRNA release spliceosomal complex"/>
    <property type="evidence" value="ECO:0007669"/>
    <property type="project" value="TreeGrafter"/>
</dbReference>
<comment type="caution">
    <text evidence="9">The sequence shown here is derived from an EMBL/GenBank/DDBJ whole genome shotgun (WGS) entry which is preliminary data.</text>
</comment>
<reference evidence="9" key="1">
    <citation type="submission" date="2013-12" db="EMBL/GenBank/DDBJ databases">
        <authorList>
            <person name="Omoto C.K."/>
            <person name="Sibley D."/>
            <person name="Venepally P."/>
            <person name="Hadjithomas M."/>
            <person name="Karamycheva S."/>
            <person name="Brunk B."/>
            <person name="Roos D."/>
            <person name="Caler E."/>
            <person name="Lorenzi H."/>
        </authorList>
    </citation>
    <scope>NUCLEOTIDE SEQUENCE</scope>
</reference>
<keyword evidence="3" id="KW-0507">mRNA processing</keyword>
<organism evidence="9 10">
    <name type="scientific">Gregarina niphandrodes</name>
    <name type="common">Septate eugregarine</name>
    <dbReference type="NCBI Taxonomy" id="110365"/>
    <lineage>
        <taxon>Eukaryota</taxon>
        <taxon>Sar</taxon>
        <taxon>Alveolata</taxon>
        <taxon>Apicomplexa</taxon>
        <taxon>Conoidasida</taxon>
        <taxon>Gregarinasina</taxon>
        <taxon>Eugregarinorida</taxon>
        <taxon>Gregarinidae</taxon>
        <taxon>Gregarina</taxon>
    </lineage>
</organism>
<dbReference type="PANTHER" id="PTHR11246:SF3">
    <property type="entry name" value="CROOKED NECK-LIKE PROTEIN 1"/>
    <property type="match status" value="1"/>
</dbReference>
<dbReference type="InterPro" id="IPR011990">
    <property type="entry name" value="TPR-like_helical_dom_sf"/>
</dbReference>
<dbReference type="InterPro" id="IPR045075">
    <property type="entry name" value="Syf1-like"/>
</dbReference>
<dbReference type="InterPro" id="IPR003107">
    <property type="entry name" value="HAT"/>
</dbReference>
<keyword evidence="5" id="KW-0677">Repeat</keyword>
<dbReference type="OrthoDB" id="541719at2759"/>
<comment type="similarity">
    <text evidence="2">Belongs to the crooked-neck family.</text>
</comment>
<evidence type="ECO:0000313" key="10">
    <source>
        <dbReference type="Proteomes" id="UP000019763"/>
    </source>
</evidence>
<protein>
    <submittedName>
        <fullName evidence="9">Crooked neck-like pre-mRNA-splicing factor</fullName>
    </submittedName>
</protein>
<dbReference type="GO" id="GO:0000974">
    <property type="term" value="C:Prp19 complex"/>
    <property type="evidence" value="ECO:0007669"/>
    <property type="project" value="TreeGrafter"/>
</dbReference>